<comment type="caution">
    <text evidence="2">The sequence shown here is derived from an EMBL/GenBank/DDBJ whole genome shotgun (WGS) entry which is preliminary data.</text>
</comment>
<organism evidence="2 3">
    <name type="scientific">Streptomyces turgidiscabies (strain Car8)</name>
    <dbReference type="NCBI Taxonomy" id="698760"/>
    <lineage>
        <taxon>Bacteria</taxon>
        <taxon>Bacillati</taxon>
        <taxon>Actinomycetota</taxon>
        <taxon>Actinomycetes</taxon>
        <taxon>Kitasatosporales</taxon>
        <taxon>Streptomycetaceae</taxon>
        <taxon>Streptomyces</taxon>
    </lineage>
</organism>
<feature type="region of interest" description="Disordered" evidence="1">
    <location>
        <begin position="53"/>
        <end position="77"/>
    </location>
</feature>
<evidence type="ECO:0000256" key="1">
    <source>
        <dbReference type="SAM" id="MobiDB-lite"/>
    </source>
</evidence>
<dbReference type="AlphaFoldDB" id="L7EYU5"/>
<dbReference type="EMBL" id="AEJB01000494">
    <property type="protein sequence ID" value="ELP63911.1"/>
    <property type="molecule type" value="Genomic_DNA"/>
</dbReference>
<evidence type="ECO:0000313" key="2">
    <source>
        <dbReference type="EMBL" id="ELP63911.1"/>
    </source>
</evidence>
<dbReference type="Proteomes" id="UP000010931">
    <property type="component" value="Unassembled WGS sequence"/>
</dbReference>
<sequence>MPAGHAEDDEYLRLRPTQAYGGHPVSYESHLLPAERIAEPLGRAGLVITTRLVQEPDEGARGQSPPSWPGNPNAPTAIVVVTFPSPAVSSCPTGRQANGH</sequence>
<name>L7EYU5_STRT8</name>
<proteinExistence type="predicted"/>
<protein>
    <submittedName>
        <fullName evidence="2">Uncharacterized protein</fullName>
    </submittedName>
</protein>
<evidence type="ECO:0000313" key="3">
    <source>
        <dbReference type="Proteomes" id="UP000010931"/>
    </source>
</evidence>
<accession>L7EYU5</accession>
<feature type="region of interest" description="Disordered" evidence="1">
    <location>
        <begin position="1"/>
        <end position="25"/>
    </location>
</feature>
<keyword evidence="3" id="KW-1185">Reference proteome</keyword>
<reference evidence="2 3" key="1">
    <citation type="journal article" date="2011" name="Plasmid">
        <title>Streptomyces turgidiscabies Car8 contains a modular pathogenicity island that shares virulence genes with other actinobacterial plant pathogens.</title>
        <authorList>
            <person name="Huguet-Tapia J.C."/>
            <person name="Badger J.H."/>
            <person name="Loria R."/>
            <person name="Pettis G.S."/>
        </authorList>
    </citation>
    <scope>NUCLEOTIDE SEQUENCE [LARGE SCALE GENOMIC DNA]</scope>
    <source>
        <strain evidence="2 3">Car8</strain>
    </source>
</reference>
<gene>
    <name evidence="2" type="ORF">STRTUCAR8_04678</name>
</gene>